<dbReference type="EMBL" id="CABFWE030000016">
    <property type="protein sequence ID" value="CAD7056637.1"/>
    <property type="molecule type" value="Genomic_DNA"/>
</dbReference>
<proteinExistence type="predicted"/>
<comment type="caution">
    <text evidence="1">The sequence shown here is derived from an EMBL/GenBank/DDBJ whole genome shotgun (WGS) entry which is preliminary data.</text>
</comment>
<dbReference type="RefSeq" id="WP_142590072.1">
    <property type="nucleotide sequence ID" value="NZ_CABFWE030000016.1"/>
</dbReference>
<dbReference type="Proteomes" id="UP000601041">
    <property type="component" value="Unassembled WGS sequence"/>
</dbReference>
<keyword evidence="2" id="KW-1185">Reference proteome</keyword>
<evidence type="ECO:0000313" key="1">
    <source>
        <dbReference type="EMBL" id="CAD7056637.1"/>
    </source>
</evidence>
<name>A0ABM8PZQ2_9HYPH</name>
<dbReference type="InterPro" id="IPR015001">
    <property type="entry name" value="DUF1850"/>
</dbReference>
<accession>A0ABM8PZQ2</accession>
<organism evidence="1 2">
    <name type="scientific">Pseudorhizobium halotolerans</name>
    <dbReference type="NCBI Taxonomy" id="1233081"/>
    <lineage>
        <taxon>Bacteria</taxon>
        <taxon>Pseudomonadati</taxon>
        <taxon>Pseudomonadota</taxon>
        <taxon>Alphaproteobacteria</taxon>
        <taxon>Hyphomicrobiales</taxon>
        <taxon>Rhizobiaceae</taxon>
        <taxon>Rhizobium/Agrobacterium group</taxon>
        <taxon>Pseudorhizobium</taxon>
    </lineage>
</organism>
<dbReference type="Pfam" id="PF08905">
    <property type="entry name" value="DUF1850"/>
    <property type="match status" value="1"/>
</dbReference>
<evidence type="ECO:0008006" key="3">
    <source>
        <dbReference type="Google" id="ProtNLM"/>
    </source>
</evidence>
<sequence>MSLCVLAGGKTIALVISAFTLSWTHSVEKTEWREHWELTPAGLELAEAAVKGSGAGMEPGPDAVLREGWWVWEPGLAPQQRISLAASGATGRGWTLCHDSGCMELGAAAGDAVVLEPCTQPSGKP</sequence>
<protein>
    <recommendedName>
        <fullName evidence="3">DUF1850 domain-containing protein</fullName>
    </recommendedName>
</protein>
<reference evidence="1 2" key="1">
    <citation type="submission" date="2020-11" db="EMBL/GenBank/DDBJ databases">
        <authorList>
            <person name="Lassalle F."/>
        </authorList>
    </citation>
    <scope>NUCLEOTIDE SEQUENCE [LARGE SCALE GENOMIC DNA]</scope>
    <source>
        <strain evidence="1 2">AB21</strain>
    </source>
</reference>
<gene>
    <name evidence="1" type="ORF">RHAB21_00999</name>
</gene>
<evidence type="ECO:0000313" key="2">
    <source>
        <dbReference type="Proteomes" id="UP000601041"/>
    </source>
</evidence>